<evidence type="ECO:0000256" key="1">
    <source>
        <dbReference type="SAM" id="Phobius"/>
    </source>
</evidence>
<protein>
    <submittedName>
        <fullName evidence="2">Uncharacterized protein</fullName>
    </submittedName>
</protein>
<sequence>MYKKIAVAVVLLFMIGLVFVPVSHASTVTVYVNKNTNDANVTYSSYTYIQVTKNGTSNMANLTFNFLAKYFDYNMTYYMNTTQFNRMFMHLNMHNVTVKYSNVTIMQQFKMLTDKSFIKYYNNSIAFNVTGIIKNNTINMSWRGLNGMKLPYTSMGSKTFGFHYNTANYSVFDQSLVKWHRYFNAANNYTVFTYNAGKTVNTYINTTFVNIHIVSDPSYKLIVPGDAKAVNANSIEIINNHTVSYTMYYIIAAVAVVAAIAGLVYYKRR</sequence>
<dbReference type="GeneID" id="2844428"/>
<proteinExistence type="predicted"/>
<dbReference type="HOGENOM" id="CLU_1032959_0_0_2"/>
<evidence type="ECO:0000313" key="2">
    <source>
        <dbReference type="EMBL" id="AAT43059.1"/>
    </source>
</evidence>
<gene>
    <name evidence="2" type="ordered locus">PTO0474</name>
</gene>
<keyword evidence="1" id="KW-1133">Transmembrane helix</keyword>
<dbReference type="InParanoid" id="Q6L1U3"/>
<organism evidence="2 3">
    <name type="scientific">Picrophilus torridus (strain ATCC 700027 / DSM 9790 / JCM 10055 / NBRC 100828 / KAW 2/3)</name>
    <dbReference type="NCBI Taxonomy" id="1122961"/>
    <lineage>
        <taxon>Archaea</taxon>
        <taxon>Methanobacteriati</taxon>
        <taxon>Thermoplasmatota</taxon>
        <taxon>Thermoplasmata</taxon>
        <taxon>Thermoplasmatales</taxon>
        <taxon>Picrophilaceae</taxon>
        <taxon>Picrophilus</taxon>
    </lineage>
</organism>
<evidence type="ECO:0000313" key="3">
    <source>
        <dbReference type="Proteomes" id="UP000000438"/>
    </source>
</evidence>
<dbReference type="Proteomes" id="UP000000438">
    <property type="component" value="Chromosome"/>
</dbReference>
<dbReference type="KEGG" id="pto:PTO0474"/>
<keyword evidence="1" id="KW-0472">Membrane</keyword>
<dbReference type="STRING" id="263820.PTO0474"/>
<dbReference type="AlphaFoldDB" id="Q6L1U3"/>
<dbReference type="RefSeq" id="WP_011177275.1">
    <property type="nucleotide sequence ID" value="NC_005877.1"/>
</dbReference>
<keyword evidence="1" id="KW-0812">Transmembrane</keyword>
<feature type="transmembrane region" description="Helical" evidence="1">
    <location>
        <begin position="247"/>
        <end position="266"/>
    </location>
</feature>
<reference evidence="2 3" key="1">
    <citation type="journal article" date="2004" name="Proc. Natl. Acad. Sci. U.S.A.">
        <title>Genome sequence of Picrophilus torridus and its implications for life around pH 0.</title>
        <authorList>
            <person name="Futterer O."/>
            <person name="Angelov A."/>
            <person name="Liesegang H."/>
            <person name="Gottschalk G."/>
            <person name="Schleper C."/>
            <person name="Schepers B."/>
            <person name="Dock C."/>
            <person name="Antranikian G."/>
            <person name="Liebl W."/>
        </authorList>
    </citation>
    <scope>NUCLEOTIDE SEQUENCE [LARGE SCALE GENOMIC DNA]</scope>
    <source>
        <strain evidence="3">ATCC 700027 / DSM 9790 / JCM 10055 / NBRC 100828</strain>
    </source>
</reference>
<name>Q6L1U3_PICTO</name>
<dbReference type="PaxDb" id="263820-PTO0474"/>
<accession>Q6L1U3</accession>
<dbReference type="EMBL" id="AE017261">
    <property type="protein sequence ID" value="AAT43059.1"/>
    <property type="molecule type" value="Genomic_DNA"/>
</dbReference>